<proteinExistence type="predicted"/>
<dbReference type="PANTHER" id="PTHR43833">
    <property type="entry name" value="POTASSIUM CHANNEL PROTEIN 2-RELATED-RELATED"/>
    <property type="match status" value="1"/>
</dbReference>
<dbReference type="InterPro" id="IPR006036">
    <property type="entry name" value="K_uptake_TrkA"/>
</dbReference>
<evidence type="ECO:0000313" key="4">
    <source>
        <dbReference type="EMBL" id="MPM70895.1"/>
    </source>
</evidence>
<comment type="caution">
    <text evidence="4">The sequence shown here is derived from an EMBL/GenBank/DDBJ whole genome shotgun (WGS) entry which is preliminary data.</text>
</comment>
<dbReference type="EMBL" id="VSSQ01023768">
    <property type="protein sequence ID" value="MPM70895.1"/>
    <property type="molecule type" value="Genomic_DNA"/>
</dbReference>
<dbReference type="InterPro" id="IPR003148">
    <property type="entry name" value="RCK_N"/>
</dbReference>
<dbReference type="Pfam" id="PF02254">
    <property type="entry name" value="TrkA_N"/>
    <property type="match status" value="1"/>
</dbReference>
<accession>A0A645C042</accession>
<dbReference type="AlphaFoldDB" id="A0A645C042"/>
<evidence type="ECO:0000259" key="3">
    <source>
        <dbReference type="PROSITE" id="PS51201"/>
    </source>
</evidence>
<name>A0A645C042_9ZZZZ</name>
<dbReference type="PROSITE" id="PS51201">
    <property type="entry name" value="RCK_N"/>
    <property type="match status" value="1"/>
</dbReference>
<gene>
    <name evidence="4" type="primary">kefC_13</name>
    <name evidence="4" type="ORF">SDC9_117856</name>
</gene>
<keyword evidence="1" id="KW-0406">Ion transport</keyword>
<dbReference type="SUPFAM" id="SSF51735">
    <property type="entry name" value="NAD(P)-binding Rossmann-fold domains"/>
    <property type="match status" value="1"/>
</dbReference>
<dbReference type="GO" id="GO:0015079">
    <property type="term" value="F:potassium ion transmembrane transporter activity"/>
    <property type="evidence" value="ECO:0007669"/>
    <property type="project" value="InterPro"/>
</dbReference>
<keyword evidence="1" id="KW-0633">Potassium transport</keyword>
<dbReference type="InterPro" id="IPR050721">
    <property type="entry name" value="Trk_Ktr_HKT_K-transport"/>
</dbReference>
<evidence type="ECO:0000256" key="2">
    <source>
        <dbReference type="ARBA" id="ARBA00022958"/>
    </source>
</evidence>
<keyword evidence="2" id="KW-0630">Potassium</keyword>
<dbReference type="InterPro" id="IPR036291">
    <property type="entry name" value="NAD(P)-bd_dom_sf"/>
</dbReference>
<dbReference type="Gene3D" id="3.40.50.720">
    <property type="entry name" value="NAD(P)-binding Rossmann-like Domain"/>
    <property type="match status" value="1"/>
</dbReference>
<dbReference type="PRINTS" id="PR00335">
    <property type="entry name" value="KUPTAKETRKA"/>
</dbReference>
<reference evidence="4" key="1">
    <citation type="submission" date="2019-08" db="EMBL/GenBank/DDBJ databases">
        <authorList>
            <person name="Kucharzyk K."/>
            <person name="Murdoch R.W."/>
            <person name="Higgins S."/>
            <person name="Loffler F."/>
        </authorList>
    </citation>
    <scope>NUCLEOTIDE SEQUENCE</scope>
</reference>
<keyword evidence="1" id="KW-0813">Transport</keyword>
<sequence length="156" mass="17304">MKRLTSKQEYENYIIIIGCGRLGANLANTLSDGGGNVLIIDKNKDSFRKLSPSFGGLSIIGDATDIDVMQEAQISNASAVIAVTNNDNANIMAAQIAREMFHIKRVIARLYDPEREYVYHEFGIETICPAVLSAKEIDKILSQNDLQKDVIKEEKQ</sequence>
<organism evidence="4">
    <name type="scientific">bioreactor metagenome</name>
    <dbReference type="NCBI Taxonomy" id="1076179"/>
    <lineage>
        <taxon>unclassified sequences</taxon>
        <taxon>metagenomes</taxon>
        <taxon>ecological metagenomes</taxon>
    </lineage>
</organism>
<feature type="domain" description="RCK N-terminal" evidence="3">
    <location>
        <begin position="11"/>
        <end position="131"/>
    </location>
</feature>
<protein>
    <submittedName>
        <fullName evidence="4">Glutathione-regulated potassium-efflux system protein KefC</fullName>
    </submittedName>
</protein>
<dbReference type="GO" id="GO:0005886">
    <property type="term" value="C:plasma membrane"/>
    <property type="evidence" value="ECO:0007669"/>
    <property type="project" value="InterPro"/>
</dbReference>
<evidence type="ECO:0000256" key="1">
    <source>
        <dbReference type="ARBA" id="ARBA00022538"/>
    </source>
</evidence>